<dbReference type="EMBL" id="LBMM01017552">
    <property type="protein sequence ID" value="KMQ84052.1"/>
    <property type="molecule type" value="Genomic_DNA"/>
</dbReference>
<organism evidence="2 3">
    <name type="scientific">Lasius niger</name>
    <name type="common">Black garden ant</name>
    <dbReference type="NCBI Taxonomy" id="67767"/>
    <lineage>
        <taxon>Eukaryota</taxon>
        <taxon>Metazoa</taxon>
        <taxon>Ecdysozoa</taxon>
        <taxon>Arthropoda</taxon>
        <taxon>Hexapoda</taxon>
        <taxon>Insecta</taxon>
        <taxon>Pterygota</taxon>
        <taxon>Neoptera</taxon>
        <taxon>Endopterygota</taxon>
        <taxon>Hymenoptera</taxon>
        <taxon>Apocrita</taxon>
        <taxon>Aculeata</taxon>
        <taxon>Formicoidea</taxon>
        <taxon>Formicidae</taxon>
        <taxon>Formicinae</taxon>
        <taxon>Lasius</taxon>
        <taxon>Lasius</taxon>
    </lineage>
</organism>
<gene>
    <name evidence="2" type="ORF">RF55_18526</name>
</gene>
<dbReference type="PaxDb" id="67767-A0A0J7K162"/>
<evidence type="ECO:0000313" key="3">
    <source>
        <dbReference type="Proteomes" id="UP000036403"/>
    </source>
</evidence>
<dbReference type="Proteomes" id="UP000036403">
    <property type="component" value="Unassembled WGS sequence"/>
</dbReference>
<accession>A0A0J7K162</accession>
<feature type="region of interest" description="Disordered" evidence="1">
    <location>
        <begin position="29"/>
        <end position="48"/>
    </location>
</feature>
<keyword evidence="3" id="KW-1185">Reference proteome</keyword>
<sequence length="104" mass="12004">MSEQTDIIQAINELLGDLEYWDKVLPPHFRPEPTPPAPAPFPQPRPPKVGTLIQRSDHVIARSRRFYFSRRLHHRNDAKVQEQPSSGRPPAKRPSPRPPNDRNC</sequence>
<protein>
    <submittedName>
        <fullName evidence="2">Uncharacterized protein</fullName>
    </submittedName>
</protein>
<comment type="caution">
    <text evidence="2">The sequence shown here is derived from an EMBL/GenBank/DDBJ whole genome shotgun (WGS) entry which is preliminary data.</text>
</comment>
<feature type="compositionally biased region" description="Pro residues" evidence="1">
    <location>
        <begin position="32"/>
        <end position="47"/>
    </location>
</feature>
<dbReference type="AlphaFoldDB" id="A0A0J7K162"/>
<reference evidence="2 3" key="1">
    <citation type="submission" date="2015-04" db="EMBL/GenBank/DDBJ databases">
        <title>Lasius niger genome sequencing.</title>
        <authorList>
            <person name="Konorov E.A."/>
            <person name="Nikitin M.A."/>
            <person name="Kirill M.V."/>
            <person name="Chang P."/>
        </authorList>
    </citation>
    <scope>NUCLEOTIDE SEQUENCE [LARGE SCALE GENOMIC DNA]</scope>
    <source>
        <tissue evidence="2">Whole</tissue>
    </source>
</reference>
<proteinExistence type="predicted"/>
<name>A0A0J7K162_LASNI</name>
<evidence type="ECO:0000256" key="1">
    <source>
        <dbReference type="SAM" id="MobiDB-lite"/>
    </source>
</evidence>
<feature type="region of interest" description="Disordered" evidence="1">
    <location>
        <begin position="70"/>
        <end position="104"/>
    </location>
</feature>
<evidence type="ECO:0000313" key="2">
    <source>
        <dbReference type="EMBL" id="KMQ84052.1"/>
    </source>
</evidence>